<evidence type="ECO:0000313" key="3">
    <source>
        <dbReference type="EMBL" id="RCV93409.1"/>
    </source>
</evidence>
<accession>A0A368U897</accession>
<sequence length="363" mass="40940">MPIETSCFDNLPDPRGSNARYPLNDVLFIALCAVISGAEDCSDMALFARSKADFLGRFLSLPHGTPSHDTFSRVFRYLDPKAFHEQFLTFMSDFAAQLKGVVAVDGKSLRRAYDHVDGQSPLHLVNVWAVEQRLVLGQLLVDEKSNEIQAVPDILEWLSLTDVTITADAMHCQRSLSRQITEANGQYVLAVKGNQKTLFDDIRFMMEHEADTTVVTDSGHGRIETRSATVVSDLNWLQEGHQWPGLGAVGRITRRRELANKTTEETAYYLLSDAMSPARMIDVTRQHWAIENSLHWVLDVTFKEDENRTRRGHGAENLALLRKLALNATEREPSKGSKKGKRKKAGWDDDYLLAIIQQFAQLR</sequence>
<gene>
    <name evidence="3" type="ORF">DU506_01950</name>
</gene>
<feature type="domain" description="Transposase IS4-like" evidence="1">
    <location>
        <begin position="99"/>
        <end position="327"/>
    </location>
</feature>
<feature type="domain" description="H repeat-associated protein N-terminal" evidence="2">
    <location>
        <begin position="6"/>
        <end position="91"/>
    </location>
</feature>
<dbReference type="RefSeq" id="WP_114485281.1">
    <property type="nucleotide sequence ID" value="NZ_CBCSHM010000002.1"/>
</dbReference>
<dbReference type="Pfam" id="PF13808">
    <property type="entry name" value="DDE_Tnp_1_assoc"/>
    <property type="match status" value="1"/>
</dbReference>
<dbReference type="OrthoDB" id="8001376at2"/>
<dbReference type="PANTHER" id="PTHR30298:SF0">
    <property type="entry name" value="PROTEIN YBFL-RELATED"/>
    <property type="match status" value="1"/>
</dbReference>
<dbReference type="GO" id="GO:0003677">
    <property type="term" value="F:DNA binding"/>
    <property type="evidence" value="ECO:0007669"/>
    <property type="project" value="InterPro"/>
</dbReference>
<dbReference type="AlphaFoldDB" id="A0A368U897"/>
<dbReference type="PANTHER" id="PTHR30298">
    <property type="entry name" value="H REPEAT-ASSOCIATED PREDICTED TRANSPOSASE"/>
    <property type="match status" value="1"/>
</dbReference>
<evidence type="ECO:0000313" key="4">
    <source>
        <dbReference type="Proteomes" id="UP000253204"/>
    </source>
</evidence>
<dbReference type="InterPro" id="IPR051698">
    <property type="entry name" value="Transposase_11-like"/>
</dbReference>
<dbReference type="GO" id="GO:0006313">
    <property type="term" value="P:DNA transposition"/>
    <property type="evidence" value="ECO:0007669"/>
    <property type="project" value="InterPro"/>
</dbReference>
<dbReference type="Proteomes" id="UP000253204">
    <property type="component" value="Unassembled WGS sequence"/>
</dbReference>
<organism evidence="3 4">
    <name type="scientific">Vreelandella rituensis</name>
    <dbReference type="NCBI Taxonomy" id="2282306"/>
    <lineage>
        <taxon>Bacteria</taxon>
        <taxon>Pseudomonadati</taxon>
        <taxon>Pseudomonadota</taxon>
        <taxon>Gammaproteobacteria</taxon>
        <taxon>Oceanospirillales</taxon>
        <taxon>Halomonadaceae</taxon>
        <taxon>Vreelandella</taxon>
    </lineage>
</organism>
<protein>
    <submittedName>
        <fullName evidence="3">ISAs1 family transposase</fullName>
    </submittedName>
</protein>
<keyword evidence="4" id="KW-1185">Reference proteome</keyword>
<proteinExistence type="predicted"/>
<evidence type="ECO:0000259" key="2">
    <source>
        <dbReference type="Pfam" id="PF13808"/>
    </source>
</evidence>
<comment type="caution">
    <text evidence="3">The sequence shown here is derived from an EMBL/GenBank/DDBJ whole genome shotgun (WGS) entry which is preliminary data.</text>
</comment>
<evidence type="ECO:0000259" key="1">
    <source>
        <dbReference type="Pfam" id="PF01609"/>
    </source>
</evidence>
<dbReference type="EMBL" id="QPIJ01000002">
    <property type="protein sequence ID" value="RCV93409.1"/>
    <property type="molecule type" value="Genomic_DNA"/>
</dbReference>
<dbReference type="InterPro" id="IPR032806">
    <property type="entry name" value="YbfD_N"/>
</dbReference>
<reference evidence="3 4" key="1">
    <citation type="submission" date="2018-07" db="EMBL/GenBank/DDBJ databases">
        <title>Halomonas rutogse sp. nov., isolated from Lake TangqianCo on Tibetan Plateau.</title>
        <authorList>
            <person name="Lu H."/>
            <person name="Xing P."/>
            <person name="Wu Q."/>
        </authorList>
    </citation>
    <scope>NUCLEOTIDE SEQUENCE [LARGE SCALE GENOMIC DNA]</scope>
    <source>
        <strain evidence="3 4">TQ8S</strain>
    </source>
</reference>
<dbReference type="InterPro" id="IPR047647">
    <property type="entry name" value="ISAs1_transpos"/>
</dbReference>
<dbReference type="NCBIfam" id="NF033564">
    <property type="entry name" value="transpos_ISAs1"/>
    <property type="match status" value="1"/>
</dbReference>
<dbReference type="InterPro" id="IPR002559">
    <property type="entry name" value="Transposase_11"/>
</dbReference>
<dbReference type="Pfam" id="PF01609">
    <property type="entry name" value="DDE_Tnp_1"/>
    <property type="match status" value="1"/>
</dbReference>
<dbReference type="GO" id="GO:0004803">
    <property type="term" value="F:transposase activity"/>
    <property type="evidence" value="ECO:0007669"/>
    <property type="project" value="InterPro"/>
</dbReference>
<name>A0A368U897_9GAMM</name>